<organism evidence="2 3">
    <name type="scientific">Pochonia chlamydosporia 170</name>
    <dbReference type="NCBI Taxonomy" id="1380566"/>
    <lineage>
        <taxon>Eukaryota</taxon>
        <taxon>Fungi</taxon>
        <taxon>Dikarya</taxon>
        <taxon>Ascomycota</taxon>
        <taxon>Pezizomycotina</taxon>
        <taxon>Sordariomycetes</taxon>
        <taxon>Hypocreomycetidae</taxon>
        <taxon>Hypocreales</taxon>
        <taxon>Clavicipitaceae</taxon>
        <taxon>Pochonia</taxon>
    </lineage>
</organism>
<proteinExistence type="predicted"/>
<gene>
    <name evidence="2" type="ORF">VFPPC_05027</name>
</gene>
<comment type="caution">
    <text evidence="2">The sequence shown here is derived from an EMBL/GenBank/DDBJ whole genome shotgun (WGS) entry which is preliminary data.</text>
</comment>
<name>A0A179FT81_METCM</name>
<protein>
    <submittedName>
        <fullName evidence="2">Uncharacterized protein</fullName>
    </submittedName>
</protein>
<dbReference type="GeneID" id="28848274"/>
<dbReference type="AlphaFoldDB" id="A0A179FT81"/>
<accession>A0A179FT81</accession>
<evidence type="ECO:0000256" key="1">
    <source>
        <dbReference type="SAM" id="MobiDB-lite"/>
    </source>
</evidence>
<keyword evidence="3" id="KW-1185">Reference proteome</keyword>
<evidence type="ECO:0000313" key="3">
    <source>
        <dbReference type="Proteomes" id="UP000078397"/>
    </source>
</evidence>
<feature type="compositionally biased region" description="Basic and acidic residues" evidence="1">
    <location>
        <begin position="102"/>
        <end position="113"/>
    </location>
</feature>
<dbReference type="KEGG" id="pchm:VFPPC_05027"/>
<evidence type="ECO:0000313" key="2">
    <source>
        <dbReference type="EMBL" id="OAQ68846.2"/>
    </source>
</evidence>
<dbReference type="Proteomes" id="UP000078397">
    <property type="component" value="Unassembled WGS sequence"/>
</dbReference>
<dbReference type="RefSeq" id="XP_022284511.1">
    <property type="nucleotide sequence ID" value="XM_022428432.1"/>
</dbReference>
<dbReference type="EMBL" id="LSBJ02000003">
    <property type="protein sequence ID" value="OAQ68846.2"/>
    <property type="molecule type" value="Genomic_DNA"/>
</dbReference>
<reference evidence="2 3" key="1">
    <citation type="journal article" date="2016" name="PLoS Pathog.">
        <title>Biosynthesis of antibiotic leucinostatins in bio-control fungus Purpureocillium lilacinum and their inhibition on phytophthora revealed by genome mining.</title>
        <authorList>
            <person name="Wang G."/>
            <person name="Liu Z."/>
            <person name="Lin R."/>
            <person name="Li E."/>
            <person name="Mao Z."/>
            <person name="Ling J."/>
            <person name="Yang Y."/>
            <person name="Yin W.B."/>
            <person name="Xie B."/>
        </authorList>
    </citation>
    <scope>NUCLEOTIDE SEQUENCE [LARGE SCALE GENOMIC DNA]</scope>
    <source>
        <strain evidence="2">170</strain>
    </source>
</reference>
<sequence>MREEEIKLRGQQISDRLSLPSLSRRFEIYCCQEANVVGRVGRVVLRVGLWVFLSSQRDVALTATSRGYKSRIQVGGGKLHENIKFDMRISGRQGRQLSRQAQKMEGREKERKRSQNFQLDPEPKWTTCKKGAA</sequence>
<feature type="region of interest" description="Disordered" evidence="1">
    <location>
        <begin position="93"/>
        <end position="133"/>
    </location>
</feature>